<dbReference type="OrthoDB" id="3634558at2"/>
<proteinExistence type="predicted"/>
<dbReference type="RefSeq" id="WP_120025594.1">
    <property type="nucleotide sequence ID" value="NZ_QZFV01000109.1"/>
</dbReference>
<evidence type="ECO:0000313" key="1">
    <source>
        <dbReference type="EMBL" id="RJQ81374.1"/>
    </source>
</evidence>
<gene>
    <name evidence="1" type="ORF">D5S19_23675</name>
</gene>
<sequence>MNDPTTQAQRTGALRDLVQRRVPVPQALAALTDFAWDSDTELVTLTRADAVRSLRDHLDGTLTDRDLQSWADALEVRDDIGREPGYEDQLTEFLFEIATPEVAGPLTPERATHWIQTFQAPTAGT</sequence>
<comment type="caution">
    <text evidence="1">The sequence shown here is derived from an EMBL/GenBank/DDBJ whole genome shotgun (WGS) entry which is preliminary data.</text>
</comment>
<name>A0A419HWJ3_9PSEU</name>
<reference evidence="1 2" key="1">
    <citation type="submission" date="2018-09" db="EMBL/GenBank/DDBJ databases">
        <title>YIM PH 21725 draft genome.</title>
        <authorList>
            <person name="Miao C."/>
        </authorList>
    </citation>
    <scope>NUCLEOTIDE SEQUENCE [LARGE SCALE GENOMIC DNA]</scope>
    <source>
        <strain evidence="2">YIM PH21725</strain>
    </source>
</reference>
<keyword evidence="2" id="KW-1185">Reference proteome</keyword>
<protein>
    <submittedName>
        <fullName evidence="1">Uncharacterized protein</fullName>
    </submittedName>
</protein>
<dbReference type="AlphaFoldDB" id="A0A419HWJ3"/>
<evidence type="ECO:0000313" key="2">
    <source>
        <dbReference type="Proteomes" id="UP000285112"/>
    </source>
</evidence>
<dbReference type="EMBL" id="QZFV01000109">
    <property type="protein sequence ID" value="RJQ81374.1"/>
    <property type="molecule type" value="Genomic_DNA"/>
</dbReference>
<dbReference type="Proteomes" id="UP000285112">
    <property type="component" value="Unassembled WGS sequence"/>
</dbReference>
<organism evidence="1 2">
    <name type="scientific">Amycolatopsis panacis</name>
    <dbReference type="NCBI Taxonomy" id="2340917"/>
    <lineage>
        <taxon>Bacteria</taxon>
        <taxon>Bacillati</taxon>
        <taxon>Actinomycetota</taxon>
        <taxon>Actinomycetes</taxon>
        <taxon>Pseudonocardiales</taxon>
        <taxon>Pseudonocardiaceae</taxon>
        <taxon>Amycolatopsis</taxon>
    </lineage>
</organism>
<accession>A0A419HWJ3</accession>